<dbReference type="PANTHER" id="PTHR12345">
    <property type="entry name" value="SYNTENIN RELATED"/>
    <property type="match status" value="1"/>
</dbReference>
<dbReference type="Gene3D" id="2.30.42.10">
    <property type="match status" value="2"/>
</dbReference>
<dbReference type="FunFam" id="2.30.42.10:FF:000017">
    <property type="entry name" value="Amyloid beta A4 protein-binding family A member 1"/>
    <property type="match status" value="1"/>
</dbReference>
<dbReference type="SMART" id="SM00462">
    <property type="entry name" value="PTB"/>
    <property type="match status" value="1"/>
</dbReference>
<dbReference type="KEGG" id="tng:GSTEN00025607G001"/>
<dbReference type="GO" id="GO:0001540">
    <property type="term" value="F:amyloid-beta binding"/>
    <property type="evidence" value="ECO:0007669"/>
    <property type="project" value="TreeGrafter"/>
</dbReference>
<evidence type="ECO:0000259" key="4">
    <source>
        <dbReference type="PROSITE" id="PS01179"/>
    </source>
</evidence>
<organism evidence="6">
    <name type="scientific">Tetraodon nigroviridis</name>
    <name type="common">Spotted green pufferfish</name>
    <name type="synonym">Chelonodon nigroviridis</name>
    <dbReference type="NCBI Taxonomy" id="99883"/>
    <lineage>
        <taxon>Eukaryota</taxon>
        <taxon>Metazoa</taxon>
        <taxon>Chordata</taxon>
        <taxon>Craniata</taxon>
        <taxon>Vertebrata</taxon>
        <taxon>Euteleostomi</taxon>
        <taxon>Actinopterygii</taxon>
        <taxon>Neopterygii</taxon>
        <taxon>Teleostei</taxon>
        <taxon>Neoteleostei</taxon>
        <taxon>Acanthomorphata</taxon>
        <taxon>Eupercaria</taxon>
        <taxon>Tetraodontiformes</taxon>
        <taxon>Tetradontoidea</taxon>
        <taxon>Tetraodontidae</taxon>
        <taxon>Tetraodon</taxon>
    </lineage>
</organism>
<dbReference type="CDD" id="cd06720">
    <property type="entry name" value="PDZ1_APBA1_3-like"/>
    <property type="match status" value="1"/>
</dbReference>
<comment type="caution">
    <text evidence="6">The sequence shown here is derived from an EMBL/GenBank/DDBJ whole genome shotgun (WGS) entry which is preliminary data.</text>
</comment>
<dbReference type="SUPFAM" id="SSF50156">
    <property type="entry name" value="PDZ domain-like"/>
    <property type="match status" value="2"/>
</dbReference>
<dbReference type="FunFam" id="2.30.42.10:FF:000007">
    <property type="entry name" value="Amyloid beta A4 protein-binding family A member"/>
    <property type="match status" value="1"/>
</dbReference>
<dbReference type="GO" id="GO:0043197">
    <property type="term" value="C:dendritic spine"/>
    <property type="evidence" value="ECO:0007669"/>
    <property type="project" value="TreeGrafter"/>
</dbReference>
<reference evidence="6" key="1">
    <citation type="journal article" date="2004" name="Nature">
        <title>Genome duplication in the teleost fish Tetraodon nigroviridis reveals the early vertebrate proto-karyotype.</title>
        <authorList>
            <person name="Jaillon O."/>
            <person name="Aury J.-M."/>
            <person name="Brunet F."/>
            <person name="Petit J.-L."/>
            <person name="Stange-Thomann N."/>
            <person name="Mauceli E."/>
            <person name="Bouneau L."/>
            <person name="Fischer C."/>
            <person name="Ozouf-Costaz C."/>
            <person name="Bernot A."/>
            <person name="Nicaud S."/>
            <person name="Jaffe D."/>
            <person name="Fisher S."/>
            <person name="Lutfalla G."/>
            <person name="Dossat C."/>
            <person name="Segurens B."/>
            <person name="Dasilva C."/>
            <person name="Salanoubat M."/>
            <person name="Levy M."/>
            <person name="Boudet N."/>
            <person name="Castellano S."/>
            <person name="Anthouard V."/>
            <person name="Jubin C."/>
            <person name="Castelli V."/>
            <person name="Katinka M."/>
            <person name="Vacherie B."/>
            <person name="Biemont C."/>
            <person name="Skalli Z."/>
            <person name="Cattolico L."/>
            <person name="Poulain J."/>
            <person name="De Berardinis V."/>
            <person name="Cruaud C."/>
            <person name="Duprat S."/>
            <person name="Brottier P."/>
            <person name="Coutanceau J.-P."/>
            <person name="Gouzy J."/>
            <person name="Parra G."/>
            <person name="Lardier G."/>
            <person name="Chapple C."/>
            <person name="McKernan K.J."/>
            <person name="McEwan P."/>
            <person name="Bosak S."/>
            <person name="Kellis M."/>
            <person name="Volff J.-N."/>
            <person name="Guigo R."/>
            <person name="Zody M.C."/>
            <person name="Mesirov J."/>
            <person name="Lindblad-Toh K."/>
            <person name="Birren B."/>
            <person name="Nusbaum C."/>
            <person name="Kahn D."/>
            <person name="Robinson-Rechavi M."/>
            <person name="Laudet V."/>
            <person name="Schachter V."/>
            <person name="Quetier F."/>
            <person name="Saurin W."/>
            <person name="Scarpelli C."/>
            <person name="Wincker P."/>
            <person name="Lander E.S."/>
            <person name="Weissenbach J."/>
            <person name="Roest Crollius H."/>
        </authorList>
    </citation>
    <scope>NUCLEOTIDE SEQUENCE [LARGE SCALE GENOMIC DNA]</scope>
</reference>
<accession>Q4S1D1</accession>
<dbReference type="PANTHER" id="PTHR12345:SF12">
    <property type="entry name" value="AMYLOID-BETA A4 PRECURSOR PROTEIN-BINDING FAMILY A MEMBER 2"/>
    <property type="match status" value="1"/>
</dbReference>
<keyword evidence="2" id="KW-0597">Phosphoprotein</keyword>
<keyword evidence="3" id="KW-0677">Repeat</keyword>
<protein>
    <submittedName>
        <fullName evidence="6">(spotted green pufferfish) hypothetical protein</fullName>
    </submittedName>
</protein>
<feature type="non-terminal residue" evidence="6">
    <location>
        <position position="409"/>
    </location>
</feature>
<dbReference type="SMART" id="SM00228">
    <property type="entry name" value="PDZ"/>
    <property type="match status" value="2"/>
</dbReference>
<evidence type="ECO:0000259" key="5">
    <source>
        <dbReference type="PROSITE" id="PS50106"/>
    </source>
</evidence>
<dbReference type="InterPro" id="IPR051230">
    <property type="entry name" value="APP-Binding"/>
</dbReference>
<dbReference type="InterPro" id="IPR006020">
    <property type="entry name" value="PTB/PI_dom"/>
</dbReference>
<dbReference type="OrthoDB" id="5987010at2759"/>
<name>Q4S1D1_TETNG</name>
<evidence type="ECO:0000313" key="6">
    <source>
        <dbReference type="EMBL" id="CAG05551.1"/>
    </source>
</evidence>
<feature type="domain" description="PDZ" evidence="5">
    <location>
        <begin position="228"/>
        <end position="313"/>
    </location>
</feature>
<dbReference type="EMBL" id="CAAE01014769">
    <property type="protein sequence ID" value="CAG05551.1"/>
    <property type="molecule type" value="Genomic_DNA"/>
</dbReference>
<feature type="domain" description="PID" evidence="4">
    <location>
        <begin position="15"/>
        <end position="215"/>
    </location>
</feature>
<reference evidence="6" key="2">
    <citation type="submission" date="2004-02" db="EMBL/GenBank/DDBJ databases">
        <authorList>
            <consortium name="Genoscope"/>
            <consortium name="Whitehead Institute Centre for Genome Research"/>
        </authorList>
    </citation>
    <scope>NUCLEOTIDE SEQUENCE</scope>
</reference>
<proteinExistence type="predicted"/>
<dbReference type="AlphaFoldDB" id="Q4S1D1"/>
<dbReference type="Pfam" id="PF00640">
    <property type="entry name" value="PID"/>
    <property type="match status" value="1"/>
</dbReference>
<dbReference type="InterPro" id="IPR001478">
    <property type="entry name" value="PDZ"/>
</dbReference>
<dbReference type="GO" id="GO:0007268">
    <property type="term" value="P:chemical synaptic transmission"/>
    <property type="evidence" value="ECO:0007669"/>
    <property type="project" value="TreeGrafter"/>
</dbReference>
<dbReference type="Pfam" id="PF00595">
    <property type="entry name" value="PDZ"/>
    <property type="match status" value="2"/>
</dbReference>
<feature type="domain" description="PDZ" evidence="5">
    <location>
        <begin position="319"/>
        <end position="395"/>
    </location>
</feature>
<evidence type="ECO:0000256" key="3">
    <source>
        <dbReference type="ARBA" id="ARBA00022737"/>
    </source>
</evidence>
<dbReference type="PROSITE" id="PS50106">
    <property type="entry name" value="PDZ"/>
    <property type="match status" value="2"/>
</dbReference>
<gene>
    <name evidence="6" type="ORF">GSTENG00025607001</name>
</gene>
<dbReference type="InterPro" id="IPR036034">
    <property type="entry name" value="PDZ_sf"/>
</dbReference>
<dbReference type="CDD" id="cd06793">
    <property type="entry name" value="PDZ2_APBA1_3-like"/>
    <property type="match status" value="1"/>
</dbReference>
<dbReference type="GO" id="GO:0005737">
    <property type="term" value="C:cytoplasm"/>
    <property type="evidence" value="ECO:0007669"/>
    <property type="project" value="TreeGrafter"/>
</dbReference>
<feature type="non-terminal residue" evidence="6">
    <location>
        <position position="1"/>
    </location>
</feature>
<dbReference type="Gene3D" id="2.30.29.30">
    <property type="entry name" value="Pleckstrin-homology domain (PH domain)/Phosphotyrosine-binding domain (PTB)"/>
    <property type="match status" value="1"/>
</dbReference>
<keyword evidence="1" id="KW-0813">Transport</keyword>
<dbReference type="CDD" id="cd01208">
    <property type="entry name" value="PTB_X11"/>
    <property type="match status" value="1"/>
</dbReference>
<dbReference type="SUPFAM" id="SSF50729">
    <property type="entry name" value="PH domain-like"/>
    <property type="match status" value="1"/>
</dbReference>
<dbReference type="GO" id="GO:0005886">
    <property type="term" value="C:plasma membrane"/>
    <property type="evidence" value="ECO:0007669"/>
    <property type="project" value="TreeGrafter"/>
</dbReference>
<dbReference type="InterPro" id="IPR011993">
    <property type="entry name" value="PH-like_dom_sf"/>
</dbReference>
<sequence>FWKVPGPCEPEDLIDGIIFAANYLGCTQVLSDKNPSKSVRMSQAHEAISQIKFLFFISKSQEEDAQIMTEVDLFISTKAVKVLNADTQASVIGEKSLIPLFPLHTQETMMDSALRTISYIADIGSIVVLMARRHTAEASPEDIPEYPDPANEGTGQHTMICYVFESEDAQLIAQSIGQAFSVAYREFLRANGINPTELSQKQYSDIINSQEMYHDDLVHFSNSDNCKEVYLEKQKGESLGVVIVESGWGSILPTVILAGMQNSGPAARSGKLSVGDQMMSINDTSLVGLPLAACQGIIKGLKNQVKVKLSIVSCPPVTTVLIKRPDFKFQLGFSVQNGIICSLMRGGIAERGGVRVGHRIIEINGQSVVAMAHEKIVQTLSVSVGEINMRTMPAVMFRLLTGQETPLYI</sequence>
<dbReference type="PROSITE" id="PS01179">
    <property type="entry name" value="PID"/>
    <property type="match status" value="1"/>
</dbReference>
<evidence type="ECO:0000256" key="1">
    <source>
        <dbReference type="ARBA" id="ARBA00022448"/>
    </source>
</evidence>
<evidence type="ECO:0000256" key="2">
    <source>
        <dbReference type="ARBA" id="ARBA00022553"/>
    </source>
</evidence>